<name>A0A9X3B796_9GAMM</name>
<evidence type="ECO:0000256" key="7">
    <source>
        <dbReference type="RuleBase" id="RU004003"/>
    </source>
</evidence>
<dbReference type="EMBL" id="JAHXDE010000005">
    <property type="protein sequence ID" value="MCT8506398.1"/>
    <property type="molecule type" value="Genomic_DNA"/>
</dbReference>
<evidence type="ECO:0000256" key="6">
    <source>
        <dbReference type="ARBA" id="ARBA00023237"/>
    </source>
</evidence>
<dbReference type="AlphaFoldDB" id="A0A9X3B796"/>
<gene>
    <name evidence="12" type="ORF">KZO87_13540</name>
</gene>
<dbReference type="Pfam" id="PF00263">
    <property type="entry name" value="Secretin"/>
    <property type="match status" value="1"/>
</dbReference>
<protein>
    <submittedName>
        <fullName evidence="12">Type IV pilus secretin PilQ</fullName>
    </submittedName>
</protein>
<evidence type="ECO:0000256" key="5">
    <source>
        <dbReference type="ARBA" id="ARBA00023136"/>
    </source>
</evidence>
<keyword evidence="3 10" id="KW-0732">Signal</keyword>
<accession>A0A9X3B796</accession>
<evidence type="ECO:0000256" key="8">
    <source>
        <dbReference type="RuleBase" id="RU004004"/>
    </source>
</evidence>
<feature type="chain" id="PRO_5040899322" evidence="10">
    <location>
        <begin position="23"/>
        <end position="670"/>
    </location>
</feature>
<dbReference type="GO" id="GO:0009306">
    <property type="term" value="P:protein secretion"/>
    <property type="evidence" value="ECO:0007669"/>
    <property type="project" value="InterPro"/>
</dbReference>
<evidence type="ECO:0000256" key="2">
    <source>
        <dbReference type="ARBA" id="ARBA00022448"/>
    </source>
</evidence>
<evidence type="ECO:0000256" key="1">
    <source>
        <dbReference type="ARBA" id="ARBA00004370"/>
    </source>
</evidence>
<dbReference type="RefSeq" id="WP_247640465.1">
    <property type="nucleotide sequence ID" value="NZ_JAHXCZ010000005.1"/>
</dbReference>
<comment type="subcellular location">
    <subcellularLocation>
        <location evidence="8">Cell outer membrane</location>
    </subcellularLocation>
    <subcellularLocation>
        <location evidence="1">Membrane</location>
    </subcellularLocation>
</comment>
<reference evidence="12" key="2">
    <citation type="journal article" date="2022" name="Syst. Appl. Microbiol.">
        <title>Chromohalobacter moromii sp. nov., a moderately halophilic bacterium isolated from lupine-based moromi fermentation.</title>
        <authorList>
            <person name="Lulf R.H."/>
            <person name="Hilgarth M."/>
            <person name="Ehrmann M.A."/>
        </authorList>
    </citation>
    <scope>NUCLEOTIDE SEQUENCE</scope>
    <source>
        <strain evidence="12">TMW 2.2304</strain>
    </source>
</reference>
<keyword evidence="6" id="KW-0998">Cell outer membrane</keyword>
<dbReference type="PRINTS" id="PR00811">
    <property type="entry name" value="BCTERIALGSPD"/>
</dbReference>
<feature type="domain" description="Secretin/TonB short N-terminal" evidence="11">
    <location>
        <begin position="282"/>
        <end position="330"/>
    </location>
</feature>
<keyword evidence="4" id="KW-0653">Protein transport</keyword>
<dbReference type="Proteomes" id="UP001145353">
    <property type="component" value="Unassembled WGS sequence"/>
</dbReference>
<dbReference type="Gene3D" id="3.30.1370.130">
    <property type="match status" value="1"/>
</dbReference>
<keyword evidence="2 8" id="KW-0813">Transport</keyword>
<dbReference type="InterPro" id="IPR051808">
    <property type="entry name" value="Type_IV_pilus_biogenesis"/>
</dbReference>
<dbReference type="InterPro" id="IPR004846">
    <property type="entry name" value="T2SS/T3SS_dom"/>
</dbReference>
<keyword evidence="5" id="KW-0472">Membrane</keyword>
<dbReference type="Pfam" id="PF07660">
    <property type="entry name" value="STN"/>
    <property type="match status" value="1"/>
</dbReference>
<evidence type="ECO:0000256" key="3">
    <source>
        <dbReference type="ARBA" id="ARBA00022729"/>
    </source>
</evidence>
<evidence type="ECO:0000256" key="9">
    <source>
        <dbReference type="SAM" id="MobiDB-lite"/>
    </source>
</evidence>
<dbReference type="InterPro" id="IPR021731">
    <property type="entry name" value="AMIN_dom"/>
</dbReference>
<dbReference type="PANTHER" id="PTHR30604:SF1">
    <property type="entry name" value="DNA UTILIZATION PROTEIN HOFQ"/>
    <property type="match status" value="1"/>
</dbReference>
<dbReference type="NCBIfam" id="TIGR02515">
    <property type="entry name" value="IV_pilus_PilQ"/>
    <property type="match status" value="1"/>
</dbReference>
<dbReference type="Gene3D" id="2.60.40.3470">
    <property type="match status" value="1"/>
</dbReference>
<dbReference type="InterPro" id="IPR001775">
    <property type="entry name" value="GspD/PilQ"/>
</dbReference>
<evidence type="ECO:0000313" key="13">
    <source>
        <dbReference type="Proteomes" id="UP001145353"/>
    </source>
</evidence>
<comment type="similarity">
    <text evidence="7">Belongs to the bacterial secretin family.</text>
</comment>
<dbReference type="InterPro" id="IPR013355">
    <property type="entry name" value="Pilus_4_PilQ"/>
</dbReference>
<dbReference type="Pfam" id="PF11741">
    <property type="entry name" value="AMIN"/>
    <property type="match status" value="2"/>
</dbReference>
<dbReference type="GO" id="GO:0009279">
    <property type="term" value="C:cell outer membrane"/>
    <property type="evidence" value="ECO:0007669"/>
    <property type="project" value="UniProtKB-SubCell"/>
</dbReference>
<sequence>MMRTLRDWLVGGLCLVGLAVCAQGQAATLTSLEFAQRGDGGIDALLAFDGPAPEPHSYRSGSPAQIVVDLPATKNQLEQRRFGIDRDGLREVSVAETGERTRLVFGLDEPLSYSTQRQGERLRVRLGGDAAERSTALTRIRDLDFRRGDNGGGRLVVTLDHGGVTPETNTEGDTLTVTLPGVRLPGDMNRILDVSDFDTPVSRIVPQESDEGVTLTLDNREAFQHLVTQRGDQLIVEVQPRADDARALEDDTQEYDGEPVSLNFQNIQVREVLSVLSDFSGVNIVASDSVQGSVTLNLTQVPWDQALDLILKSHGLASRREGDVIVVAPADELAQMERQTLENRVQSQQLAPLKTEYVQVRYAKATDLATMLRGSEGFGLLSERGRVTVDERTNTLLVRDTPEQLAGIRDMLDKLDVPVRQVQIEARIVIARDTASQELGVNWGVSQRQGVTFDEDGVGSVVDRNPSGANRGSAGLSVDLGDSDGSGSAFSFGYLSGDVLLDLELRALESEGKSQTISQPKIITANQKKAVIKQGQEIPYQESTSSGATNVEFKEAVLSLAVTPQITPDDSIVMDLLINNDTVSDMSFGNGAPAIDTNSIETQVLVDDGETVVLGGILTSEQLRNLYKTPLLGDIPFIGSLFRYTQESNEKVELLIFITPKIIGDEQANR</sequence>
<dbReference type="InterPro" id="IPR038591">
    <property type="entry name" value="NolW-like_sf"/>
</dbReference>
<evidence type="ECO:0000259" key="11">
    <source>
        <dbReference type="SMART" id="SM00965"/>
    </source>
</evidence>
<comment type="caution">
    <text evidence="12">The sequence shown here is derived from an EMBL/GenBank/DDBJ whole genome shotgun (WGS) entry which is preliminary data.</text>
</comment>
<evidence type="ECO:0000256" key="10">
    <source>
        <dbReference type="SAM" id="SignalP"/>
    </source>
</evidence>
<organism evidence="12 13">
    <name type="scientific">Chromohalobacter moromii</name>
    <dbReference type="NCBI Taxonomy" id="2860329"/>
    <lineage>
        <taxon>Bacteria</taxon>
        <taxon>Pseudomonadati</taxon>
        <taxon>Pseudomonadota</taxon>
        <taxon>Gammaproteobacteria</taxon>
        <taxon>Oceanospirillales</taxon>
        <taxon>Halomonadaceae</taxon>
        <taxon>Chromohalobacter</taxon>
    </lineage>
</organism>
<dbReference type="PANTHER" id="PTHR30604">
    <property type="entry name" value="PROTEIN TRANSPORT PROTEIN HOFQ"/>
    <property type="match status" value="1"/>
</dbReference>
<keyword evidence="13" id="KW-1185">Reference proteome</keyword>
<proteinExistence type="inferred from homology"/>
<dbReference type="Gene3D" id="3.30.1370.120">
    <property type="match status" value="1"/>
</dbReference>
<dbReference type="InterPro" id="IPR011662">
    <property type="entry name" value="Secretin/TonB_short_N"/>
</dbReference>
<evidence type="ECO:0000256" key="4">
    <source>
        <dbReference type="ARBA" id="ARBA00022927"/>
    </source>
</evidence>
<feature type="region of interest" description="Disordered" evidence="9">
    <location>
        <begin position="456"/>
        <end position="476"/>
    </location>
</feature>
<evidence type="ECO:0000313" key="12">
    <source>
        <dbReference type="EMBL" id="MCT8506398.1"/>
    </source>
</evidence>
<dbReference type="Pfam" id="PF03958">
    <property type="entry name" value="Secretin_N"/>
    <property type="match status" value="1"/>
</dbReference>
<reference evidence="12" key="1">
    <citation type="submission" date="2021-07" db="EMBL/GenBank/DDBJ databases">
        <authorList>
            <person name="Luelf R.H."/>
        </authorList>
    </citation>
    <scope>NUCLEOTIDE SEQUENCE</scope>
    <source>
        <strain evidence="12">TMW 2.2304</strain>
    </source>
</reference>
<feature type="signal peptide" evidence="10">
    <location>
        <begin position="1"/>
        <end position="22"/>
    </location>
</feature>
<dbReference type="InterPro" id="IPR005644">
    <property type="entry name" value="NolW-like"/>
</dbReference>
<dbReference type="SMART" id="SM00965">
    <property type="entry name" value="STN"/>
    <property type="match status" value="1"/>
</dbReference>